<feature type="non-terminal residue" evidence="1">
    <location>
        <position position="1"/>
    </location>
</feature>
<evidence type="ECO:0000313" key="2">
    <source>
        <dbReference type="Proteomes" id="UP001430584"/>
    </source>
</evidence>
<dbReference type="Gene3D" id="1.25.40.10">
    <property type="entry name" value="Tetratricopeptide repeat domain"/>
    <property type="match status" value="1"/>
</dbReference>
<protein>
    <submittedName>
        <fullName evidence="1">Uncharacterized protein</fullName>
    </submittedName>
</protein>
<accession>A0ABR3CDM6</accession>
<reference evidence="1 2" key="1">
    <citation type="submission" date="2024-02" db="EMBL/GenBank/DDBJ databases">
        <title>De novo assembly and annotation of 12 fungi associated with fruit tree decline syndrome in Ontario, Canada.</title>
        <authorList>
            <person name="Sulman M."/>
            <person name="Ellouze W."/>
            <person name="Ilyukhin E."/>
        </authorList>
    </citation>
    <scope>NUCLEOTIDE SEQUENCE [LARGE SCALE GENOMIC DNA]</scope>
    <source>
        <strain evidence="1 2">FDS-637</strain>
    </source>
</reference>
<proteinExistence type="predicted"/>
<gene>
    <name evidence="1" type="ORF">SLS55_007552</name>
</gene>
<dbReference type="InterPro" id="IPR011990">
    <property type="entry name" value="TPR-like_helical_dom_sf"/>
</dbReference>
<comment type="caution">
    <text evidence="1">The sequence shown here is derived from an EMBL/GenBank/DDBJ whole genome shotgun (WGS) entry which is preliminary data.</text>
</comment>
<keyword evidence="2" id="KW-1185">Reference proteome</keyword>
<sequence>VDAINDKVHFSGSNIKQALKECEKKLQKRPKDPYLLYWKAAVHLKFGRDDDAFAQLACLCESTPAITDQDLLRAIYFRLGERASTADKRKALWQNAFKASNDGNVLVTWFESAASMDDWQDAQVVGISMQGPIC</sequence>
<dbReference type="Proteomes" id="UP001430584">
    <property type="component" value="Unassembled WGS sequence"/>
</dbReference>
<organism evidence="1 2">
    <name type="scientific">Diplodia seriata</name>
    <dbReference type="NCBI Taxonomy" id="420778"/>
    <lineage>
        <taxon>Eukaryota</taxon>
        <taxon>Fungi</taxon>
        <taxon>Dikarya</taxon>
        <taxon>Ascomycota</taxon>
        <taxon>Pezizomycotina</taxon>
        <taxon>Dothideomycetes</taxon>
        <taxon>Dothideomycetes incertae sedis</taxon>
        <taxon>Botryosphaeriales</taxon>
        <taxon>Botryosphaeriaceae</taxon>
        <taxon>Diplodia</taxon>
    </lineage>
</organism>
<name>A0ABR3CDM6_9PEZI</name>
<dbReference type="EMBL" id="JAJVCZ030000007">
    <property type="protein sequence ID" value="KAL0258376.1"/>
    <property type="molecule type" value="Genomic_DNA"/>
</dbReference>
<dbReference type="GeneID" id="92011637"/>
<dbReference type="RefSeq" id="XP_066631405.1">
    <property type="nucleotide sequence ID" value="XM_066778968.1"/>
</dbReference>
<dbReference type="SUPFAM" id="SSF48452">
    <property type="entry name" value="TPR-like"/>
    <property type="match status" value="1"/>
</dbReference>
<evidence type="ECO:0000313" key="1">
    <source>
        <dbReference type="EMBL" id="KAL0258376.1"/>
    </source>
</evidence>